<dbReference type="Proteomes" id="UP000186513">
    <property type="component" value="Unassembled WGS sequence"/>
</dbReference>
<dbReference type="InterPro" id="IPR052558">
    <property type="entry name" value="Siderophore_Hydrolase_D"/>
</dbReference>
<evidence type="ECO:0000256" key="2">
    <source>
        <dbReference type="ARBA" id="ARBA00022801"/>
    </source>
</evidence>
<dbReference type="InterPro" id="IPR029058">
    <property type="entry name" value="AB_hydrolase_fold"/>
</dbReference>
<dbReference type="PANTHER" id="PTHR40841:SF2">
    <property type="entry name" value="SIDEROPHORE-DEGRADING ESTERASE (EUROFUNG)"/>
    <property type="match status" value="1"/>
</dbReference>
<organism evidence="5 6">
    <name type="scientific">Chitinimonas taiwanensis DSM 18899</name>
    <dbReference type="NCBI Taxonomy" id="1121279"/>
    <lineage>
        <taxon>Bacteria</taxon>
        <taxon>Pseudomonadati</taxon>
        <taxon>Pseudomonadota</taxon>
        <taxon>Betaproteobacteria</taxon>
        <taxon>Neisseriales</taxon>
        <taxon>Chitinibacteraceae</taxon>
        <taxon>Chitinimonas</taxon>
    </lineage>
</organism>
<dbReference type="GO" id="GO:0016788">
    <property type="term" value="F:hydrolase activity, acting on ester bonds"/>
    <property type="evidence" value="ECO:0007669"/>
    <property type="project" value="TreeGrafter"/>
</dbReference>
<evidence type="ECO:0008006" key="7">
    <source>
        <dbReference type="Google" id="ProtNLM"/>
    </source>
</evidence>
<name>A0A1K2HG05_9NEIS</name>
<keyword evidence="2" id="KW-0378">Hydrolase</keyword>
<protein>
    <recommendedName>
        <fullName evidence="7">Esterase</fullName>
    </recommendedName>
</protein>
<dbReference type="STRING" id="1121279.SAMN02745887_01501"/>
<evidence type="ECO:0000313" key="6">
    <source>
        <dbReference type="Proteomes" id="UP000186513"/>
    </source>
</evidence>
<dbReference type="Gene3D" id="3.40.50.1820">
    <property type="entry name" value="alpha/beta hydrolase"/>
    <property type="match status" value="1"/>
</dbReference>
<evidence type="ECO:0000256" key="1">
    <source>
        <dbReference type="ARBA" id="ARBA00005622"/>
    </source>
</evidence>
<feature type="signal peptide" evidence="4">
    <location>
        <begin position="1"/>
        <end position="21"/>
    </location>
</feature>
<gene>
    <name evidence="5" type="ORF">SAMN02745887_01501</name>
</gene>
<dbReference type="PANTHER" id="PTHR40841">
    <property type="entry name" value="SIDEROPHORE TRIACETYLFUSARININE C ESTERASE"/>
    <property type="match status" value="1"/>
</dbReference>
<evidence type="ECO:0000256" key="3">
    <source>
        <dbReference type="SAM" id="MobiDB-lite"/>
    </source>
</evidence>
<sequence length="295" mass="32844">MLKIMVFLMLPTLLLISRAEAQDLASSGAPAYVLKGTEVVSTPSLRLGRDYEAIVSLPADYAQSTRRYPVLYVTDADYAFPLIRAIANRVDRHGVGLQDFILIGLSYAKGENGAVSRNRDYTPGGAGVRPSPEQASGEYGQAAAYLQFLREEALPVLERRYRIDPSRRIFVGHSYGALLGLHVLFTQPSLFSHYILGSPSLWFDQHQTFATERRYAAQHKTLAARVRVFIGAEETVKQGRGRDMVGDLARFSAQIRQRNYLGLDWASSVLPGEDHATVFPLLITRGLMWALPETR</sequence>
<comment type="similarity">
    <text evidence="1">Belongs to the esterase D family.</text>
</comment>
<feature type="region of interest" description="Disordered" evidence="3">
    <location>
        <begin position="116"/>
        <end position="135"/>
    </location>
</feature>
<reference evidence="5 6" key="1">
    <citation type="submission" date="2016-11" db="EMBL/GenBank/DDBJ databases">
        <authorList>
            <person name="Jaros S."/>
            <person name="Januszkiewicz K."/>
            <person name="Wedrychowicz H."/>
        </authorList>
    </citation>
    <scope>NUCLEOTIDE SEQUENCE [LARGE SCALE GENOMIC DNA]</scope>
    <source>
        <strain evidence="5 6">DSM 18899</strain>
    </source>
</reference>
<dbReference type="AlphaFoldDB" id="A0A1K2HG05"/>
<evidence type="ECO:0000256" key="4">
    <source>
        <dbReference type="SAM" id="SignalP"/>
    </source>
</evidence>
<dbReference type="EMBL" id="FPKR01000005">
    <property type="protein sequence ID" value="SFZ75194.1"/>
    <property type="molecule type" value="Genomic_DNA"/>
</dbReference>
<evidence type="ECO:0000313" key="5">
    <source>
        <dbReference type="EMBL" id="SFZ75194.1"/>
    </source>
</evidence>
<keyword evidence="6" id="KW-1185">Reference proteome</keyword>
<feature type="chain" id="PRO_5012295313" description="Esterase" evidence="4">
    <location>
        <begin position="22"/>
        <end position="295"/>
    </location>
</feature>
<dbReference type="SUPFAM" id="SSF53474">
    <property type="entry name" value="alpha/beta-Hydrolases"/>
    <property type="match status" value="1"/>
</dbReference>
<proteinExistence type="inferred from homology"/>
<keyword evidence="4" id="KW-0732">Signal</keyword>
<dbReference type="Pfam" id="PF00756">
    <property type="entry name" value="Esterase"/>
    <property type="match status" value="1"/>
</dbReference>
<dbReference type="InterPro" id="IPR000801">
    <property type="entry name" value="Esterase-like"/>
</dbReference>
<accession>A0A1K2HG05</accession>